<feature type="region of interest" description="Disordered" evidence="13">
    <location>
        <begin position="477"/>
        <end position="526"/>
    </location>
</feature>
<comment type="caution">
    <text evidence="15">The sequence shown here is derived from an EMBL/GenBank/DDBJ whole genome shotgun (WGS) entry which is preliminary data.</text>
</comment>
<dbReference type="PANTHER" id="PTHR30153:SF2">
    <property type="entry name" value="REPLICATIVE DNA HELICASE"/>
    <property type="match status" value="1"/>
</dbReference>
<evidence type="ECO:0000256" key="3">
    <source>
        <dbReference type="ARBA" id="ARBA00022705"/>
    </source>
</evidence>
<accession>A0ABN1MPD5</accession>
<dbReference type="SUPFAM" id="SSF48024">
    <property type="entry name" value="N-terminal domain of DnaB helicase"/>
    <property type="match status" value="1"/>
</dbReference>
<dbReference type="NCBIfam" id="TIGR00665">
    <property type="entry name" value="DnaB"/>
    <property type="match status" value="1"/>
</dbReference>
<evidence type="ECO:0000313" key="15">
    <source>
        <dbReference type="EMBL" id="GAA0875115.1"/>
    </source>
</evidence>
<feature type="compositionally biased region" description="Acidic residues" evidence="13">
    <location>
        <begin position="508"/>
        <end position="526"/>
    </location>
</feature>
<keyword evidence="5 12" id="KW-0378">Hydrolase</keyword>
<evidence type="ECO:0000256" key="10">
    <source>
        <dbReference type="ARBA" id="ARBA00048954"/>
    </source>
</evidence>
<dbReference type="GO" id="GO:0004386">
    <property type="term" value="F:helicase activity"/>
    <property type="evidence" value="ECO:0007669"/>
    <property type="project" value="UniProtKB-KW"/>
</dbReference>
<evidence type="ECO:0000256" key="1">
    <source>
        <dbReference type="ARBA" id="ARBA00008428"/>
    </source>
</evidence>
<comment type="similarity">
    <text evidence="1 12">Belongs to the helicase family. DnaB subfamily.</text>
</comment>
<keyword evidence="9" id="KW-0413">Isomerase</keyword>
<protein>
    <recommendedName>
        <fullName evidence="11 12">Replicative DNA helicase</fullName>
        <ecNumber evidence="11 12">5.6.2.3</ecNumber>
    </recommendedName>
</protein>
<dbReference type="InterPro" id="IPR007692">
    <property type="entry name" value="DNA_helicase_DnaB"/>
</dbReference>
<evidence type="ECO:0000256" key="13">
    <source>
        <dbReference type="SAM" id="MobiDB-lite"/>
    </source>
</evidence>
<dbReference type="EC" id="5.6.2.3" evidence="11 12"/>
<dbReference type="Gene3D" id="3.40.50.300">
    <property type="entry name" value="P-loop containing nucleotide triphosphate hydrolases"/>
    <property type="match status" value="1"/>
</dbReference>
<dbReference type="RefSeq" id="WP_343786230.1">
    <property type="nucleotide sequence ID" value="NZ_BAAAFH010000007.1"/>
</dbReference>
<dbReference type="SUPFAM" id="SSF52540">
    <property type="entry name" value="P-loop containing nucleoside triphosphate hydrolases"/>
    <property type="match status" value="1"/>
</dbReference>
<evidence type="ECO:0000256" key="4">
    <source>
        <dbReference type="ARBA" id="ARBA00022741"/>
    </source>
</evidence>
<dbReference type="PANTHER" id="PTHR30153">
    <property type="entry name" value="REPLICATIVE DNA HELICASE DNAB"/>
    <property type="match status" value="1"/>
</dbReference>
<keyword evidence="4 12" id="KW-0547">Nucleotide-binding</keyword>
<keyword evidence="8 12" id="KW-0238">DNA-binding</keyword>
<dbReference type="Pfam" id="PF03796">
    <property type="entry name" value="DnaB_C"/>
    <property type="match status" value="1"/>
</dbReference>
<dbReference type="Proteomes" id="UP001501126">
    <property type="component" value="Unassembled WGS sequence"/>
</dbReference>
<name>A0ABN1MPD5_9FLAO</name>
<reference evidence="15 16" key="1">
    <citation type="journal article" date="2019" name="Int. J. Syst. Evol. Microbiol.">
        <title>The Global Catalogue of Microorganisms (GCM) 10K type strain sequencing project: providing services to taxonomists for standard genome sequencing and annotation.</title>
        <authorList>
            <consortium name="The Broad Institute Genomics Platform"/>
            <consortium name="The Broad Institute Genome Sequencing Center for Infectious Disease"/>
            <person name="Wu L."/>
            <person name="Ma J."/>
        </authorList>
    </citation>
    <scope>NUCLEOTIDE SEQUENCE [LARGE SCALE GENOMIC DNA]</scope>
    <source>
        <strain evidence="15 16">JCM 16083</strain>
    </source>
</reference>
<evidence type="ECO:0000256" key="5">
    <source>
        <dbReference type="ARBA" id="ARBA00022801"/>
    </source>
</evidence>
<evidence type="ECO:0000256" key="11">
    <source>
        <dbReference type="NCBIfam" id="TIGR00665"/>
    </source>
</evidence>
<dbReference type="CDD" id="cd00984">
    <property type="entry name" value="DnaB_C"/>
    <property type="match status" value="1"/>
</dbReference>
<dbReference type="Gene3D" id="1.10.860.10">
    <property type="entry name" value="DNAb Helicase, Chain A"/>
    <property type="match status" value="1"/>
</dbReference>
<keyword evidence="2 12" id="KW-0639">Primosome</keyword>
<comment type="catalytic activity">
    <reaction evidence="10 12">
        <text>ATP + H2O = ADP + phosphate + H(+)</text>
        <dbReference type="Rhea" id="RHEA:13065"/>
        <dbReference type="ChEBI" id="CHEBI:15377"/>
        <dbReference type="ChEBI" id="CHEBI:15378"/>
        <dbReference type="ChEBI" id="CHEBI:30616"/>
        <dbReference type="ChEBI" id="CHEBI:43474"/>
        <dbReference type="ChEBI" id="CHEBI:456216"/>
        <dbReference type="EC" id="5.6.2.3"/>
    </reaction>
</comment>
<evidence type="ECO:0000256" key="7">
    <source>
        <dbReference type="ARBA" id="ARBA00022840"/>
    </source>
</evidence>
<dbReference type="InterPro" id="IPR003593">
    <property type="entry name" value="AAA+_ATPase"/>
</dbReference>
<evidence type="ECO:0000313" key="16">
    <source>
        <dbReference type="Proteomes" id="UP001501126"/>
    </source>
</evidence>
<gene>
    <name evidence="15" type="primary">dnaB</name>
    <name evidence="15" type="ORF">GCM10009118_15230</name>
</gene>
<dbReference type="InterPro" id="IPR027417">
    <property type="entry name" value="P-loop_NTPase"/>
</dbReference>
<dbReference type="InterPro" id="IPR036185">
    <property type="entry name" value="DNA_heli_DnaB-like_N_sf"/>
</dbReference>
<sequence>MDNPQERTTNDRLRAKAPVNNLLTEIGKMPPQALDLEEAVLGAMMLENDAVNDVIDILGPDSFYKEAHKKIYRAIQDLFGASEPIDILTVTNNLRKKGELEMVGGAFYVSNLTNRVVSSAHVEYHARIIAQKYIQREVIRLCSESLKMAYDDTTDVFELLNKVEGDLFQIAEGNIKKNYDRLDDVLKQAILQIEEAAKNNDGVSGVPTGFKDLDRITSGWQKSDMIVLAARPGMGKTAFVLSMARNTSVDYNMGVAVFSLEMASVQLVNRLISSETGISSEKLRKGNLADHEFKQLHERIGKLSKAPLFIDDTPALSIFDLRAKCRRLKRQHDIQLVIIDYLQLMTAGGSGKGNREQEISTISRSIKEIAKEINVPIIALSQLSRSVETRGGDKKPMLSDLRESGAIEQDADIVTFIYRPEYYGLMEDENGMPTQDRGDIIIAKNRHGSLDTVNLKFVKHLVKFANLDDFTDDPMAQYNPTLSPNRGFEEDNTPPVNTYTVKSRMDSLDDDDDFNLNTNDLEDTPF</sequence>
<dbReference type="EMBL" id="BAAAFH010000007">
    <property type="protein sequence ID" value="GAA0875115.1"/>
    <property type="molecule type" value="Genomic_DNA"/>
</dbReference>
<evidence type="ECO:0000256" key="6">
    <source>
        <dbReference type="ARBA" id="ARBA00022806"/>
    </source>
</evidence>
<comment type="function">
    <text evidence="12">The main replicative DNA helicase, it participates in initiation and elongation during chromosome replication. Travels ahead of the DNA replisome, separating dsDNA into templates for DNA synthesis. A processive ATP-dependent 5'-3' DNA helicase it has DNA-dependent ATPase activity.</text>
</comment>
<dbReference type="PROSITE" id="PS51199">
    <property type="entry name" value="SF4_HELICASE"/>
    <property type="match status" value="1"/>
</dbReference>
<keyword evidence="7 12" id="KW-0067">ATP-binding</keyword>
<proteinExistence type="inferred from homology"/>
<dbReference type="InterPro" id="IPR016136">
    <property type="entry name" value="DNA_helicase_N/primase_C"/>
</dbReference>
<evidence type="ECO:0000256" key="9">
    <source>
        <dbReference type="ARBA" id="ARBA00023235"/>
    </source>
</evidence>
<evidence type="ECO:0000256" key="2">
    <source>
        <dbReference type="ARBA" id="ARBA00022515"/>
    </source>
</evidence>
<evidence type="ECO:0000259" key="14">
    <source>
        <dbReference type="PROSITE" id="PS51199"/>
    </source>
</evidence>
<dbReference type="InterPro" id="IPR007693">
    <property type="entry name" value="DNA_helicase_DnaB-like_N"/>
</dbReference>
<keyword evidence="16" id="KW-1185">Reference proteome</keyword>
<dbReference type="Pfam" id="PF00772">
    <property type="entry name" value="DnaB"/>
    <property type="match status" value="1"/>
</dbReference>
<dbReference type="InterPro" id="IPR007694">
    <property type="entry name" value="DNA_helicase_DnaB-like_C"/>
</dbReference>
<keyword evidence="3 12" id="KW-0235">DNA replication</keyword>
<evidence type="ECO:0000256" key="8">
    <source>
        <dbReference type="ARBA" id="ARBA00023125"/>
    </source>
</evidence>
<feature type="domain" description="SF4 helicase" evidence="14">
    <location>
        <begin position="199"/>
        <end position="471"/>
    </location>
</feature>
<dbReference type="SMART" id="SM00382">
    <property type="entry name" value="AAA"/>
    <property type="match status" value="1"/>
</dbReference>
<evidence type="ECO:0000256" key="12">
    <source>
        <dbReference type="RuleBase" id="RU362085"/>
    </source>
</evidence>
<organism evidence="15 16">
    <name type="scientific">Wandonia haliotis</name>
    <dbReference type="NCBI Taxonomy" id="574963"/>
    <lineage>
        <taxon>Bacteria</taxon>
        <taxon>Pseudomonadati</taxon>
        <taxon>Bacteroidota</taxon>
        <taxon>Flavobacteriia</taxon>
        <taxon>Flavobacteriales</taxon>
        <taxon>Crocinitomicaceae</taxon>
        <taxon>Wandonia</taxon>
    </lineage>
</organism>
<keyword evidence="6 12" id="KW-0347">Helicase</keyword>